<dbReference type="AlphaFoldDB" id="A0A2D6YFD7"/>
<dbReference type="GO" id="GO:0008137">
    <property type="term" value="F:NADH dehydrogenase (ubiquinone) activity"/>
    <property type="evidence" value="ECO:0007669"/>
    <property type="project" value="InterPro"/>
</dbReference>
<comment type="subcellular location">
    <subcellularLocation>
        <location evidence="11 12">Cell membrane</location>
        <topology evidence="11 12">Multi-pass membrane protein</topology>
    </subcellularLocation>
    <subcellularLocation>
        <location evidence="1">Membrane</location>
        <topology evidence="1">Multi-pass membrane protein</topology>
    </subcellularLocation>
</comment>
<dbReference type="PANTHER" id="PTHR11058:SF22">
    <property type="entry name" value="NADH-QUINONE OXIDOREDUCTASE SUBUNIT A"/>
    <property type="match status" value="1"/>
</dbReference>
<dbReference type="GO" id="GO:0048038">
    <property type="term" value="F:quinone binding"/>
    <property type="evidence" value="ECO:0007669"/>
    <property type="project" value="UniProtKB-KW"/>
</dbReference>
<dbReference type="EMBL" id="NZEX01000001">
    <property type="protein sequence ID" value="MAH61850.1"/>
    <property type="molecule type" value="Genomic_DNA"/>
</dbReference>
<evidence type="ECO:0000256" key="10">
    <source>
        <dbReference type="ARBA" id="ARBA00023136"/>
    </source>
</evidence>
<comment type="caution">
    <text evidence="13">The sequence shown here is derived from an EMBL/GenBank/DDBJ whole genome shotgun (WGS) entry which is preliminary data.</text>
</comment>
<dbReference type="InterPro" id="IPR023043">
    <property type="entry name" value="NAD(P)H_OxRDtase_bac/plastid"/>
</dbReference>
<name>A0A2D6YFD7_9DELT</name>
<evidence type="ECO:0000313" key="14">
    <source>
        <dbReference type="Proteomes" id="UP000226525"/>
    </source>
</evidence>
<dbReference type="GO" id="GO:0030964">
    <property type="term" value="C:NADH dehydrogenase complex"/>
    <property type="evidence" value="ECO:0007669"/>
    <property type="project" value="TreeGrafter"/>
</dbReference>
<dbReference type="PANTHER" id="PTHR11058">
    <property type="entry name" value="NADH-UBIQUINONE OXIDOREDUCTASE CHAIN 3"/>
    <property type="match status" value="1"/>
</dbReference>
<gene>
    <name evidence="11" type="primary">nuoA</name>
    <name evidence="13" type="ORF">CMN54_00065</name>
</gene>
<proteinExistence type="inferred from homology"/>
<evidence type="ECO:0000256" key="2">
    <source>
        <dbReference type="ARBA" id="ARBA00008472"/>
    </source>
</evidence>
<accession>A0A2D6YFD7</accession>
<dbReference type="InterPro" id="IPR000440">
    <property type="entry name" value="NADH_UbQ/plastoQ_OxRdtase_su3"/>
</dbReference>
<organism evidence="13 14">
    <name type="scientific">SAR324 cluster bacterium</name>
    <dbReference type="NCBI Taxonomy" id="2024889"/>
    <lineage>
        <taxon>Bacteria</taxon>
        <taxon>Deltaproteobacteria</taxon>
        <taxon>SAR324 cluster</taxon>
    </lineage>
</organism>
<dbReference type="Gene3D" id="1.20.58.1610">
    <property type="entry name" value="NADH:ubiquinone/plastoquinone oxidoreductase, chain 3"/>
    <property type="match status" value="1"/>
</dbReference>
<keyword evidence="9 11" id="KW-0520">NAD</keyword>
<feature type="transmembrane region" description="Helical" evidence="11">
    <location>
        <begin position="6"/>
        <end position="28"/>
    </location>
</feature>
<dbReference type="Proteomes" id="UP000226525">
    <property type="component" value="Unassembled WGS sequence"/>
</dbReference>
<keyword evidence="11" id="KW-0830">Ubiquinone</keyword>
<sequence length="117" mass="13265">MREYLPILIMILVGIGLAGAFTAISILFGPKMSTEVKQTPFESGFLTQGTEGQRYDVKFFMTALVFLVFDVEVVFLYPWAVQIRELHWPGLIAALFFIGVLVLGLVYDWKKGALEWE</sequence>
<feature type="transmembrane region" description="Helical" evidence="11">
    <location>
        <begin position="86"/>
        <end position="107"/>
    </location>
</feature>
<evidence type="ECO:0000256" key="4">
    <source>
        <dbReference type="ARBA" id="ARBA00022475"/>
    </source>
</evidence>
<evidence type="ECO:0000256" key="11">
    <source>
        <dbReference type="HAMAP-Rule" id="MF_01394"/>
    </source>
</evidence>
<keyword evidence="4 11" id="KW-1003">Cell membrane</keyword>
<dbReference type="GO" id="GO:0050136">
    <property type="term" value="F:NADH dehydrogenase (quinone) (non-electrogenic) activity"/>
    <property type="evidence" value="ECO:0007669"/>
    <property type="project" value="UniProtKB-UniRule"/>
</dbReference>
<comment type="subunit">
    <text evidence="11">NDH-1 is composed of 14 different subunits. Subunits NuoA, H, J, K, L, M, N constitute the membrane sector of the complex.</text>
</comment>
<comment type="similarity">
    <text evidence="2 11 12">Belongs to the complex I subunit 3 family.</text>
</comment>
<protein>
    <recommendedName>
        <fullName evidence="11">NADH-quinone oxidoreductase subunit A</fullName>
        <ecNumber evidence="11">7.1.1.-</ecNumber>
    </recommendedName>
    <alternativeName>
        <fullName evidence="11">NADH dehydrogenase I subunit A</fullName>
    </alternativeName>
    <alternativeName>
        <fullName evidence="11">NDH-1 subunit A</fullName>
    </alternativeName>
    <alternativeName>
        <fullName evidence="11">NUO1</fullName>
    </alternativeName>
</protein>
<keyword evidence="5 11" id="KW-0812">Transmembrane</keyword>
<evidence type="ECO:0000313" key="13">
    <source>
        <dbReference type="EMBL" id="MAH61850.1"/>
    </source>
</evidence>
<evidence type="ECO:0000256" key="3">
    <source>
        <dbReference type="ARBA" id="ARBA00022448"/>
    </source>
</evidence>
<evidence type="ECO:0000256" key="8">
    <source>
        <dbReference type="ARBA" id="ARBA00022989"/>
    </source>
</evidence>
<comment type="function">
    <text evidence="11">NDH-1 shuttles electrons from NADH, via FMN and iron-sulfur (Fe-S) centers, to quinones in the respiratory chain. The immediate electron acceptor for the enzyme in this species is believed to be ubiquinone. Couples the redox reaction to proton translocation (for every two electrons transferred, four hydrogen ions are translocated across the cytoplasmic membrane), and thus conserves the redox energy in a proton gradient.</text>
</comment>
<dbReference type="EC" id="7.1.1.-" evidence="11"/>
<dbReference type="GO" id="GO:0005886">
    <property type="term" value="C:plasma membrane"/>
    <property type="evidence" value="ECO:0007669"/>
    <property type="project" value="UniProtKB-SubCell"/>
</dbReference>
<feature type="transmembrane region" description="Helical" evidence="11">
    <location>
        <begin position="59"/>
        <end position="80"/>
    </location>
</feature>
<keyword evidence="7 11" id="KW-1278">Translocase</keyword>
<keyword evidence="3 11" id="KW-0813">Transport</keyword>
<evidence type="ECO:0000256" key="7">
    <source>
        <dbReference type="ARBA" id="ARBA00022967"/>
    </source>
</evidence>
<evidence type="ECO:0000256" key="9">
    <source>
        <dbReference type="ARBA" id="ARBA00023027"/>
    </source>
</evidence>
<keyword evidence="6 11" id="KW-0874">Quinone</keyword>
<keyword evidence="8 11" id="KW-1133">Transmembrane helix</keyword>
<evidence type="ECO:0000256" key="12">
    <source>
        <dbReference type="RuleBase" id="RU003639"/>
    </source>
</evidence>
<evidence type="ECO:0000256" key="1">
    <source>
        <dbReference type="ARBA" id="ARBA00004141"/>
    </source>
</evidence>
<dbReference type="InterPro" id="IPR038430">
    <property type="entry name" value="NDAH_ubi_oxred_su3_sf"/>
</dbReference>
<evidence type="ECO:0000256" key="5">
    <source>
        <dbReference type="ARBA" id="ARBA00022692"/>
    </source>
</evidence>
<keyword evidence="10 11" id="KW-0472">Membrane</keyword>
<dbReference type="HAMAP" id="MF_01394">
    <property type="entry name" value="NDH1_NuoA"/>
    <property type="match status" value="1"/>
</dbReference>
<dbReference type="Pfam" id="PF00507">
    <property type="entry name" value="Oxidored_q4"/>
    <property type="match status" value="1"/>
</dbReference>
<comment type="catalytic activity">
    <reaction evidence="11 12">
        <text>a quinone + NADH + 5 H(+)(in) = a quinol + NAD(+) + 4 H(+)(out)</text>
        <dbReference type="Rhea" id="RHEA:57888"/>
        <dbReference type="ChEBI" id="CHEBI:15378"/>
        <dbReference type="ChEBI" id="CHEBI:24646"/>
        <dbReference type="ChEBI" id="CHEBI:57540"/>
        <dbReference type="ChEBI" id="CHEBI:57945"/>
        <dbReference type="ChEBI" id="CHEBI:132124"/>
    </reaction>
</comment>
<evidence type="ECO:0000256" key="6">
    <source>
        <dbReference type="ARBA" id="ARBA00022719"/>
    </source>
</evidence>
<reference evidence="14" key="1">
    <citation type="submission" date="2017-09" db="EMBL/GenBank/DDBJ databases">
        <title>The Reconstruction of 2,631 Draft Metagenome-Assembled Genomes from the Global Oceans.</title>
        <authorList>
            <person name="Tully B.J."/>
            <person name="Graham E.D."/>
            <person name="Heidelberg J.F."/>
        </authorList>
    </citation>
    <scope>NUCLEOTIDE SEQUENCE [LARGE SCALE GENOMIC DNA]</scope>
</reference>